<evidence type="ECO:0000256" key="4">
    <source>
        <dbReference type="ARBA" id="ARBA00023065"/>
    </source>
</evidence>
<evidence type="ECO:0000256" key="3">
    <source>
        <dbReference type="ARBA" id="ARBA00022781"/>
    </source>
</evidence>
<dbReference type="Proteomes" id="UP000317998">
    <property type="component" value="Unassembled WGS sequence"/>
</dbReference>
<protein>
    <recommendedName>
        <fullName evidence="7">ATP synthase subunit delta</fullName>
    </recommendedName>
    <alternativeName>
        <fullName evidence="7">ATP synthase F(1) sector subunit delta</fullName>
    </alternativeName>
    <alternativeName>
        <fullName evidence="7">F-type ATPase subunit delta</fullName>
        <shortName evidence="7">F-ATPase subunit delta</shortName>
    </alternativeName>
</protein>
<evidence type="ECO:0000256" key="2">
    <source>
        <dbReference type="ARBA" id="ARBA00022448"/>
    </source>
</evidence>
<keyword evidence="6 7" id="KW-0066">ATP synthesis</keyword>
<dbReference type="AlphaFoldDB" id="A0A542YKB0"/>
<dbReference type="InterPro" id="IPR000711">
    <property type="entry name" value="ATPase_OSCP/dsu"/>
</dbReference>
<keyword evidence="5 7" id="KW-0472">Membrane</keyword>
<sequence length="265" mass="26572">MGSASREATVASRAALAGVGAKVDLTLAEQLFAAGRTIGGSLQLRTLLAEPAGDAAAKKAAIAAVFGSSLSATAVSLLETVTASRWSSVDDLLAGVEDLGLRAAAQSSNSSAVVIGELFAFGQTVTSNPELELAIGSKLGDPASKAALVDALVAGKVSGQSAAIIRHLVQQPRGRRIGRLVSDAAATVADQAGQVIATVTSAATLSAAQRTKLQKGLSARYGKPVTLNELIDPALVGGVRIAIGDDIIDGSIATKLAELRLQLAG</sequence>
<organism evidence="8 9">
    <name type="scientific">Homoserinimonas aerilata</name>
    <dbReference type="NCBI Taxonomy" id="1162970"/>
    <lineage>
        <taxon>Bacteria</taxon>
        <taxon>Bacillati</taxon>
        <taxon>Actinomycetota</taxon>
        <taxon>Actinomycetes</taxon>
        <taxon>Micrococcales</taxon>
        <taxon>Microbacteriaceae</taxon>
        <taxon>Homoserinimonas</taxon>
    </lineage>
</organism>
<dbReference type="EMBL" id="VFOM01000001">
    <property type="protein sequence ID" value="TQL48512.1"/>
    <property type="molecule type" value="Genomic_DNA"/>
</dbReference>
<gene>
    <name evidence="7" type="primary">atpH</name>
    <name evidence="8" type="ORF">FB562_1606</name>
</gene>
<reference evidence="8 9" key="1">
    <citation type="submission" date="2019-06" db="EMBL/GenBank/DDBJ databases">
        <title>Sequencing the genomes of 1000 actinobacteria strains.</title>
        <authorList>
            <person name="Klenk H.-P."/>
        </authorList>
    </citation>
    <scope>NUCLEOTIDE SEQUENCE [LARGE SCALE GENOMIC DNA]</scope>
    <source>
        <strain evidence="8 9">DSM 26477</strain>
    </source>
</reference>
<evidence type="ECO:0000313" key="8">
    <source>
        <dbReference type="EMBL" id="TQL48512.1"/>
    </source>
</evidence>
<evidence type="ECO:0000256" key="1">
    <source>
        <dbReference type="ARBA" id="ARBA00004370"/>
    </source>
</evidence>
<dbReference type="GO" id="GO:0005886">
    <property type="term" value="C:plasma membrane"/>
    <property type="evidence" value="ECO:0007669"/>
    <property type="project" value="UniProtKB-SubCell"/>
</dbReference>
<dbReference type="NCBIfam" id="TIGR01145">
    <property type="entry name" value="ATP_synt_delta"/>
    <property type="match status" value="1"/>
</dbReference>
<dbReference type="NCBIfam" id="NF009967">
    <property type="entry name" value="PRK13430.1"/>
    <property type="match status" value="1"/>
</dbReference>
<keyword evidence="9" id="KW-1185">Reference proteome</keyword>
<dbReference type="Pfam" id="PF00213">
    <property type="entry name" value="OSCP"/>
    <property type="match status" value="1"/>
</dbReference>
<proteinExistence type="inferred from homology"/>
<dbReference type="GO" id="GO:0045259">
    <property type="term" value="C:proton-transporting ATP synthase complex"/>
    <property type="evidence" value="ECO:0007669"/>
    <property type="project" value="UniProtKB-KW"/>
</dbReference>
<comment type="similarity">
    <text evidence="7">Belongs to the ATPase delta chain family.</text>
</comment>
<keyword evidence="3 7" id="KW-0375">Hydrogen ion transport</keyword>
<evidence type="ECO:0000256" key="6">
    <source>
        <dbReference type="ARBA" id="ARBA00023310"/>
    </source>
</evidence>
<evidence type="ECO:0000313" key="9">
    <source>
        <dbReference type="Proteomes" id="UP000317998"/>
    </source>
</evidence>
<comment type="subcellular location">
    <subcellularLocation>
        <location evidence="7">Cell membrane</location>
        <topology evidence="7">Peripheral membrane protein</topology>
    </subcellularLocation>
    <subcellularLocation>
        <location evidence="1">Membrane</location>
    </subcellularLocation>
</comment>
<dbReference type="PRINTS" id="PR00125">
    <property type="entry name" value="ATPASEDELTA"/>
</dbReference>
<keyword evidence="2 7" id="KW-0813">Transport</keyword>
<comment type="function">
    <text evidence="7">This protein is part of the stalk that links CF(0) to CF(1). It either transmits conformational changes from CF(0) to CF(1) or is implicated in proton conduction.</text>
</comment>
<accession>A0A542YKB0</accession>
<keyword evidence="4 7" id="KW-0406">Ion transport</keyword>
<comment type="function">
    <text evidence="7">F(1)F(0) ATP synthase produces ATP from ADP in the presence of a proton or sodium gradient. F-type ATPases consist of two structural domains, F(1) containing the extramembraneous catalytic core and F(0) containing the membrane proton channel, linked together by a central stalk and a peripheral stalk. During catalysis, ATP synthesis in the catalytic domain of F(1) is coupled via a rotary mechanism of the central stalk subunits to proton translocation.</text>
</comment>
<evidence type="ECO:0000256" key="5">
    <source>
        <dbReference type="ARBA" id="ARBA00023136"/>
    </source>
</evidence>
<dbReference type="GO" id="GO:0046933">
    <property type="term" value="F:proton-transporting ATP synthase activity, rotational mechanism"/>
    <property type="evidence" value="ECO:0007669"/>
    <property type="project" value="UniProtKB-UniRule"/>
</dbReference>
<dbReference type="PANTHER" id="PTHR11910">
    <property type="entry name" value="ATP SYNTHASE DELTA CHAIN"/>
    <property type="match status" value="1"/>
</dbReference>
<dbReference type="OrthoDB" id="5242917at2"/>
<keyword evidence="7" id="KW-1003">Cell membrane</keyword>
<name>A0A542YKB0_9MICO</name>
<keyword evidence="7" id="KW-0139">CF(1)</keyword>
<evidence type="ECO:0000256" key="7">
    <source>
        <dbReference type="HAMAP-Rule" id="MF_01416"/>
    </source>
</evidence>
<dbReference type="RefSeq" id="WP_141880603.1">
    <property type="nucleotide sequence ID" value="NZ_VFOM01000001.1"/>
</dbReference>
<dbReference type="HAMAP" id="MF_01416">
    <property type="entry name" value="ATP_synth_delta_bact"/>
    <property type="match status" value="1"/>
</dbReference>
<comment type="caution">
    <text evidence="8">The sequence shown here is derived from an EMBL/GenBank/DDBJ whole genome shotgun (WGS) entry which is preliminary data.</text>
</comment>